<sequence length="28" mass="3042">RITVHLGDAADKWWPALLKGLPKLTALG</sequence>
<dbReference type="AlphaFoldDB" id="A0A1H8N6B8"/>
<evidence type="ECO:0000313" key="1">
    <source>
        <dbReference type="EMBL" id="SEO25155.1"/>
    </source>
</evidence>
<organism evidence="1 2">
    <name type="scientific">Vreelandella aquamarina</name>
    <dbReference type="NCBI Taxonomy" id="77097"/>
    <lineage>
        <taxon>Bacteria</taxon>
        <taxon>Pseudomonadati</taxon>
        <taxon>Pseudomonadota</taxon>
        <taxon>Gammaproteobacteria</taxon>
        <taxon>Oceanospirillales</taxon>
        <taxon>Halomonadaceae</taxon>
        <taxon>Vreelandella</taxon>
    </lineage>
</organism>
<accession>A0A1H8N6B8</accession>
<proteinExistence type="predicted"/>
<protein>
    <submittedName>
        <fullName evidence="1">Uncharacterized protein</fullName>
    </submittedName>
</protein>
<name>A0A1H8N6B8_9GAMM</name>
<dbReference type="EMBL" id="FODB01000060">
    <property type="protein sequence ID" value="SEO25155.1"/>
    <property type="molecule type" value="Genomic_DNA"/>
</dbReference>
<evidence type="ECO:0000313" key="2">
    <source>
        <dbReference type="Proteomes" id="UP000199493"/>
    </source>
</evidence>
<feature type="non-terminal residue" evidence="1">
    <location>
        <position position="1"/>
    </location>
</feature>
<dbReference type="Proteomes" id="UP000199493">
    <property type="component" value="Unassembled WGS sequence"/>
</dbReference>
<reference evidence="1 2" key="1">
    <citation type="submission" date="2016-10" db="EMBL/GenBank/DDBJ databases">
        <authorList>
            <person name="de Groot N.N."/>
        </authorList>
    </citation>
    <scope>NUCLEOTIDE SEQUENCE [LARGE SCALE GENOMIC DNA]</scope>
    <source>
        <strain evidence="1 2">558</strain>
    </source>
</reference>
<gene>
    <name evidence="1" type="ORF">SAMN04490369_10601</name>
</gene>